<dbReference type="RefSeq" id="WP_138225719.1">
    <property type="nucleotide sequence ID" value="NZ_CP040396.1"/>
</dbReference>
<evidence type="ECO:0000313" key="2">
    <source>
        <dbReference type="Proteomes" id="UP000300879"/>
    </source>
</evidence>
<proteinExistence type="predicted"/>
<name>A0A4P8XJB3_9BACL</name>
<accession>A0A4P8XJB3</accession>
<sequence length="121" mass="13205">MISLKIDETGDLVFSGGELAMIEGPEELAQCGRTAIGTNKGEWFLNPDAGITFSKFLGKEINEEEMRDELTAGLLQEDRFQTVEDIDFTINRKSRTMLVTFTAVGIDGTTIRVEGVEVGAG</sequence>
<gene>
    <name evidence="1" type="ORF">E6C60_2017</name>
</gene>
<dbReference type="Proteomes" id="UP000300879">
    <property type="component" value="Chromosome"/>
</dbReference>
<organism evidence="1 2">
    <name type="scientific">Paenibacillus algicola</name>
    <dbReference type="NCBI Taxonomy" id="2565926"/>
    <lineage>
        <taxon>Bacteria</taxon>
        <taxon>Bacillati</taxon>
        <taxon>Bacillota</taxon>
        <taxon>Bacilli</taxon>
        <taxon>Bacillales</taxon>
        <taxon>Paenibacillaceae</taxon>
        <taxon>Paenibacillus</taxon>
    </lineage>
</organism>
<keyword evidence="2" id="KW-1185">Reference proteome</keyword>
<dbReference type="Pfam" id="PF10934">
    <property type="entry name" value="Sheath_initiator"/>
    <property type="match status" value="1"/>
</dbReference>
<dbReference type="EMBL" id="CP040396">
    <property type="protein sequence ID" value="QCT02732.1"/>
    <property type="molecule type" value="Genomic_DNA"/>
</dbReference>
<evidence type="ECO:0008006" key="3">
    <source>
        <dbReference type="Google" id="ProtNLM"/>
    </source>
</evidence>
<dbReference type="KEGG" id="palo:E6C60_2017"/>
<protein>
    <recommendedName>
        <fullName evidence="3">DUF2634 domain-containing protein</fullName>
    </recommendedName>
</protein>
<reference evidence="1 2" key="1">
    <citation type="submission" date="2019-05" db="EMBL/GenBank/DDBJ databases">
        <authorList>
            <person name="Chen C."/>
        </authorList>
    </citation>
    <scope>NUCLEOTIDE SEQUENCE [LARGE SCALE GENOMIC DNA]</scope>
    <source>
        <strain evidence="1 2">HB172198</strain>
    </source>
</reference>
<dbReference type="AlphaFoldDB" id="A0A4P8XJB3"/>
<dbReference type="InterPro" id="IPR020288">
    <property type="entry name" value="Sheath_initiator"/>
</dbReference>
<dbReference type="OrthoDB" id="2088193at2"/>
<dbReference type="Gene3D" id="3.10.450.40">
    <property type="match status" value="1"/>
</dbReference>
<evidence type="ECO:0000313" key="1">
    <source>
        <dbReference type="EMBL" id="QCT02732.1"/>
    </source>
</evidence>